<dbReference type="GO" id="GO:0003677">
    <property type="term" value="F:DNA binding"/>
    <property type="evidence" value="ECO:0007669"/>
    <property type="project" value="UniProtKB-KW"/>
</dbReference>
<dbReference type="GO" id="GO:0006352">
    <property type="term" value="P:DNA-templated transcription initiation"/>
    <property type="evidence" value="ECO:0007669"/>
    <property type="project" value="InterPro"/>
</dbReference>
<evidence type="ECO:0000256" key="5">
    <source>
        <dbReference type="ARBA" id="ARBA00023163"/>
    </source>
</evidence>
<dbReference type="InterPro" id="IPR036388">
    <property type="entry name" value="WH-like_DNA-bd_sf"/>
</dbReference>
<dbReference type="OrthoDB" id="1027298at2"/>
<dbReference type="SUPFAM" id="SSF88946">
    <property type="entry name" value="Sigma2 domain of RNA polymerase sigma factors"/>
    <property type="match status" value="1"/>
</dbReference>
<sequence length="167" mass="19568">MTFELLYENYAKQVYNLALQYVRNVHDAEEITQDVFLGAYRSLDKFRNESNHSTWLYRITINKSLDFLKAKKRKKRFFWFTGELTENDSIEFDHPGVLIEYKEETAFIFSCIHELPDNQKTALILNKIEQLPLAEIAGIMELSPKAVESLVQRAKTNLSKKIERSEG</sequence>
<dbReference type="NCBIfam" id="TIGR02937">
    <property type="entry name" value="sigma70-ECF"/>
    <property type="match status" value="1"/>
</dbReference>
<comment type="caution">
    <text evidence="9">The sequence shown here is derived from an EMBL/GenBank/DDBJ whole genome shotgun (WGS) entry which is preliminary data.</text>
</comment>
<keyword evidence="10" id="KW-1185">Reference proteome</keyword>
<dbReference type="InterPro" id="IPR000838">
    <property type="entry name" value="RNA_pol_sigma70_ECF_CS"/>
</dbReference>
<reference evidence="9 10" key="1">
    <citation type="submission" date="2019-07" db="EMBL/GenBank/DDBJ databases">
        <authorList>
            <person name="Huq M.A."/>
        </authorList>
    </citation>
    <scope>NUCLEOTIDE SEQUENCE [LARGE SCALE GENOMIC DNA]</scope>
    <source>
        <strain evidence="9 10">MAH-3</strain>
    </source>
</reference>
<dbReference type="PANTHER" id="PTHR43133">
    <property type="entry name" value="RNA POLYMERASE ECF-TYPE SIGMA FACTO"/>
    <property type="match status" value="1"/>
</dbReference>
<feature type="domain" description="RNA polymerase sigma-70 region 2" evidence="7">
    <location>
        <begin position="6"/>
        <end position="73"/>
    </location>
</feature>
<dbReference type="InterPro" id="IPR007627">
    <property type="entry name" value="RNA_pol_sigma70_r2"/>
</dbReference>
<organism evidence="9 10">
    <name type="scientific">Fluviicola chungangensis</name>
    <dbReference type="NCBI Taxonomy" id="2597671"/>
    <lineage>
        <taxon>Bacteria</taxon>
        <taxon>Pseudomonadati</taxon>
        <taxon>Bacteroidota</taxon>
        <taxon>Flavobacteriia</taxon>
        <taxon>Flavobacteriales</taxon>
        <taxon>Crocinitomicaceae</taxon>
        <taxon>Fluviicola</taxon>
    </lineage>
</organism>
<dbReference type="Pfam" id="PF04542">
    <property type="entry name" value="Sigma70_r2"/>
    <property type="match status" value="1"/>
</dbReference>
<dbReference type="EMBL" id="VLPL01000005">
    <property type="protein sequence ID" value="TSJ42388.1"/>
    <property type="molecule type" value="Genomic_DNA"/>
</dbReference>
<dbReference type="GO" id="GO:0016987">
    <property type="term" value="F:sigma factor activity"/>
    <property type="evidence" value="ECO:0007669"/>
    <property type="project" value="UniProtKB-KW"/>
</dbReference>
<evidence type="ECO:0000256" key="3">
    <source>
        <dbReference type="ARBA" id="ARBA00023082"/>
    </source>
</evidence>
<dbReference type="PROSITE" id="PS01063">
    <property type="entry name" value="SIGMA70_ECF"/>
    <property type="match status" value="1"/>
</dbReference>
<keyword evidence="4 6" id="KW-0238">DNA-binding</keyword>
<evidence type="ECO:0000256" key="1">
    <source>
        <dbReference type="ARBA" id="ARBA00010641"/>
    </source>
</evidence>
<dbReference type="SUPFAM" id="SSF88659">
    <property type="entry name" value="Sigma3 and sigma4 domains of RNA polymerase sigma factors"/>
    <property type="match status" value="1"/>
</dbReference>
<dbReference type="InterPro" id="IPR013249">
    <property type="entry name" value="RNA_pol_sigma70_r4_t2"/>
</dbReference>
<dbReference type="AlphaFoldDB" id="A0A556MRH5"/>
<dbReference type="InterPro" id="IPR039425">
    <property type="entry name" value="RNA_pol_sigma-70-like"/>
</dbReference>
<keyword evidence="2 6" id="KW-0805">Transcription regulation</keyword>
<gene>
    <name evidence="9" type="ORF">FO442_11515</name>
</gene>
<accession>A0A556MRH5</accession>
<protein>
    <recommendedName>
        <fullName evidence="6">RNA polymerase sigma factor</fullName>
    </recommendedName>
</protein>
<feature type="domain" description="RNA polymerase sigma factor 70 region 4 type 2" evidence="8">
    <location>
        <begin position="110"/>
        <end position="158"/>
    </location>
</feature>
<evidence type="ECO:0000256" key="2">
    <source>
        <dbReference type="ARBA" id="ARBA00023015"/>
    </source>
</evidence>
<keyword evidence="5 6" id="KW-0804">Transcription</keyword>
<name>A0A556MRH5_9FLAO</name>
<dbReference type="RefSeq" id="WP_144333343.1">
    <property type="nucleotide sequence ID" value="NZ_VLPL01000005.1"/>
</dbReference>
<proteinExistence type="inferred from homology"/>
<dbReference type="Pfam" id="PF08281">
    <property type="entry name" value="Sigma70_r4_2"/>
    <property type="match status" value="1"/>
</dbReference>
<dbReference type="Proteomes" id="UP000316008">
    <property type="component" value="Unassembled WGS sequence"/>
</dbReference>
<evidence type="ECO:0000259" key="7">
    <source>
        <dbReference type="Pfam" id="PF04542"/>
    </source>
</evidence>
<evidence type="ECO:0000256" key="6">
    <source>
        <dbReference type="RuleBase" id="RU000716"/>
    </source>
</evidence>
<dbReference type="PANTHER" id="PTHR43133:SF60">
    <property type="entry name" value="RNA POLYMERASE SIGMA FACTOR SIGV"/>
    <property type="match status" value="1"/>
</dbReference>
<dbReference type="InterPro" id="IPR013324">
    <property type="entry name" value="RNA_pol_sigma_r3/r4-like"/>
</dbReference>
<dbReference type="InterPro" id="IPR013325">
    <property type="entry name" value="RNA_pol_sigma_r2"/>
</dbReference>
<dbReference type="Gene3D" id="1.10.10.10">
    <property type="entry name" value="Winged helix-like DNA-binding domain superfamily/Winged helix DNA-binding domain"/>
    <property type="match status" value="1"/>
</dbReference>
<dbReference type="InterPro" id="IPR014284">
    <property type="entry name" value="RNA_pol_sigma-70_dom"/>
</dbReference>
<dbReference type="Gene3D" id="1.10.1740.10">
    <property type="match status" value="1"/>
</dbReference>
<keyword evidence="3 6" id="KW-0731">Sigma factor</keyword>
<evidence type="ECO:0000313" key="9">
    <source>
        <dbReference type="EMBL" id="TSJ42388.1"/>
    </source>
</evidence>
<evidence type="ECO:0000259" key="8">
    <source>
        <dbReference type="Pfam" id="PF08281"/>
    </source>
</evidence>
<comment type="similarity">
    <text evidence="1 6">Belongs to the sigma-70 factor family. ECF subfamily.</text>
</comment>
<evidence type="ECO:0000313" key="10">
    <source>
        <dbReference type="Proteomes" id="UP000316008"/>
    </source>
</evidence>
<evidence type="ECO:0000256" key="4">
    <source>
        <dbReference type="ARBA" id="ARBA00023125"/>
    </source>
</evidence>